<protein>
    <submittedName>
        <fullName evidence="6">TetR/AcrR family transcriptional regulator</fullName>
    </submittedName>
</protein>
<dbReference type="InterPro" id="IPR011075">
    <property type="entry name" value="TetR_C"/>
</dbReference>
<dbReference type="PANTHER" id="PTHR47506">
    <property type="entry name" value="TRANSCRIPTIONAL REGULATORY PROTEIN"/>
    <property type="match status" value="1"/>
</dbReference>
<feature type="DNA-binding region" description="H-T-H motif" evidence="4">
    <location>
        <begin position="26"/>
        <end position="45"/>
    </location>
</feature>
<feature type="domain" description="HTH tetR-type" evidence="5">
    <location>
        <begin position="3"/>
        <end position="63"/>
    </location>
</feature>
<dbReference type="SUPFAM" id="SSF46689">
    <property type="entry name" value="Homeodomain-like"/>
    <property type="match status" value="1"/>
</dbReference>
<dbReference type="PROSITE" id="PS50977">
    <property type="entry name" value="HTH_TETR_2"/>
    <property type="match status" value="1"/>
</dbReference>
<dbReference type="GeneID" id="95754000"/>
<evidence type="ECO:0000259" key="5">
    <source>
        <dbReference type="PROSITE" id="PS50977"/>
    </source>
</evidence>
<gene>
    <name evidence="6" type="ORF">C7R92_28390</name>
</gene>
<reference evidence="6 7" key="1">
    <citation type="submission" date="2018-03" db="EMBL/GenBank/DDBJ databases">
        <title>Brevisbacillus phylogenomics.</title>
        <authorList>
            <person name="Dunlap C."/>
        </authorList>
    </citation>
    <scope>NUCLEOTIDE SEQUENCE [LARGE SCALE GENOMIC DNA]</scope>
    <source>
        <strain evidence="6 7">NRRL B-41110</strain>
    </source>
</reference>
<dbReference type="InterPro" id="IPR001647">
    <property type="entry name" value="HTH_TetR"/>
</dbReference>
<dbReference type="PANTHER" id="PTHR47506:SF3">
    <property type="entry name" value="HTH-TYPE TRANSCRIPTIONAL REGULATOR LMRA"/>
    <property type="match status" value="1"/>
</dbReference>
<comment type="caution">
    <text evidence="6">The sequence shown here is derived from an EMBL/GenBank/DDBJ whole genome shotgun (WGS) entry which is preliminary data.</text>
</comment>
<dbReference type="EMBL" id="PXZO01000064">
    <property type="protein sequence ID" value="PSK03714.1"/>
    <property type="molecule type" value="Genomic_DNA"/>
</dbReference>
<keyword evidence="2 4" id="KW-0238">DNA-binding</keyword>
<name>A0ABX5FI73_9BACL</name>
<evidence type="ECO:0000256" key="4">
    <source>
        <dbReference type="PROSITE-ProRule" id="PRU00335"/>
    </source>
</evidence>
<keyword evidence="3" id="KW-0804">Transcription</keyword>
<evidence type="ECO:0000313" key="7">
    <source>
        <dbReference type="Proteomes" id="UP000241645"/>
    </source>
</evidence>
<organism evidence="6 7">
    <name type="scientific">Brevibacillus porteri</name>
    <dbReference type="NCBI Taxonomy" id="2126350"/>
    <lineage>
        <taxon>Bacteria</taxon>
        <taxon>Bacillati</taxon>
        <taxon>Bacillota</taxon>
        <taxon>Bacilli</taxon>
        <taxon>Bacillales</taxon>
        <taxon>Paenibacillaceae</taxon>
        <taxon>Brevibacillus</taxon>
    </lineage>
</organism>
<keyword evidence="1" id="KW-0805">Transcription regulation</keyword>
<keyword evidence="7" id="KW-1185">Reference proteome</keyword>
<proteinExistence type="predicted"/>
<evidence type="ECO:0000313" key="6">
    <source>
        <dbReference type="EMBL" id="PSK03714.1"/>
    </source>
</evidence>
<dbReference type="InterPro" id="IPR009057">
    <property type="entry name" value="Homeodomain-like_sf"/>
</dbReference>
<evidence type="ECO:0000256" key="1">
    <source>
        <dbReference type="ARBA" id="ARBA00023015"/>
    </source>
</evidence>
<evidence type="ECO:0000256" key="3">
    <source>
        <dbReference type="ARBA" id="ARBA00023163"/>
    </source>
</evidence>
<accession>A0ABX5FI73</accession>
<evidence type="ECO:0000256" key="2">
    <source>
        <dbReference type="ARBA" id="ARBA00023125"/>
    </source>
</evidence>
<dbReference type="Pfam" id="PF00440">
    <property type="entry name" value="TetR_N"/>
    <property type="match status" value="1"/>
</dbReference>
<sequence>MRQRKKEQILDVASSLFYKQGITATGVDQVVAESGVAKMTLYNNFPTKEHLVIAYLETRDSLWRNWFETTVYKKEVTPSERLVALFDTLEEWFLQPDFRGCSFINTAAEFNEPTHSFHQVSLRHKSLLKNFIKKLVQEAGVQEEEELTNALYLLIEGSIVTAMIEGNHEAVHHARKTAQKLVSIFLKEASSGVEEGIH</sequence>
<dbReference type="Pfam" id="PF16925">
    <property type="entry name" value="TetR_C_13"/>
    <property type="match status" value="1"/>
</dbReference>
<dbReference type="InterPro" id="IPR036271">
    <property type="entry name" value="Tet_transcr_reg_TetR-rel_C_sf"/>
</dbReference>
<dbReference type="RefSeq" id="WP_106836481.1">
    <property type="nucleotide sequence ID" value="NZ_JARMEW010000006.1"/>
</dbReference>
<dbReference type="PRINTS" id="PR00455">
    <property type="entry name" value="HTHTETR"/>
</dbReference>
<dbReference type="Proteomes" id="UP000241645">
    <property type="component" value="Unassembled WGS sequence"/>
</dbReference>
<dbReference type="Gene3D" id="1.10.357.10">
    <property type="entry name" value="Tetracycline Repressor, domain 2"/>
    <property type="match status" value="1"/>
</dbReference>
<dbReference type="SUPFAM" id="SSF48498">
    <property type="entry name" value="Tetracyclin repressor-like, C-terminal domain"/>
    <property type="match status" value="1"/>
</dbReference>